<dbReference type="OrthoDB" id="447842at2759"/>
<gene>
    <name evidence="5" type="ORF">TSOC_003579</name>
</gene>
<dbReference type="CDD" id="cd04673">
    <property type="entry name" value="NUDIX_ADPRase"/>
    <property type="match status" value="1"/>
</dbReference>
<name>A0A2J8AB68_9CHLO</name>
<evidence type="ECO:0000256" key="3">
    <source>
        <dbReference type="SAM" id="MobiDB-lite"/>
    </source>
</evidence>
<dbReference type="Gene3D" id="3.90.79.10">
    <property type="entry name" value="Nucleoside Triphosphate Pyrophosphohydrolase"/>
    <property type="match status" value="1"/>
</dbReference>
<dbReference type="EMBL" id="PGGS01000079">
    <property type="protein sequence ID" value="PNH09770.1"/>
    <property type="molecule type" value="Genomic_DNA"/>
</dbReference>
<comment type="similarity">
    <text evidence="2">Belongs to the Nudix hydrolase family.</text>
</comment>
<evidence type="ECO:0000313" key="6">
    <source>
        <dbReference type="Proteomes" id="UP000236333"/>
    </source>
</evidence>
<dbReference type="SUPFAM" id="SSF55811">
    <property type="entry name" value="Nudix"/>
    <property type="match status" value="1"/>
</dbReference>
<dbReference type="PANTHER" id="PTHR43736">
    <property type="entry name" value="ADP-RIBOSE PYROPHOSPHATASE"/>
    <property type="match status" value="1"/>
</dbReference>
<accession>A0A2J8AB68</accession>
<evidence type="ECO:0000313" key="5">
    <source>
        <dbReference type="EMBL" id="PNH09770.1"/>
    </source>
</evidence>
<evidence type="ECO:0000259" key="4">
    <source>
        <dbReference type="PROSITE" id="PS51462"/>
    </source>
</evidence>
<dbReference type="PANTHER" id="PTHR43736:SF1">
    <property type="entry name" value="DIHYDRONEOPTERIN TRIPHOSPHATE DIPHOSPHATASE"/>
    <property type="match status" value="1"/>
</dbReference>
<dbReference type="InterPro" id="IPR015797">
    <property type="entry name" value="NUDIX_hydrolase-like_dom_sf"/>
</dbReference>
<feature type="domain" description="Nudix hydrolase" evidence="4">
    <location>
        <begin position="53"/>
        <end position="222"/>
    </location>
</feature>
<organism evidence="5 6">
    <name type="scientific">Tetrabaena socialis</name>
    <dbReference type="NCBI Taxonomy" id="47790"/>
    <lineage>
        <taxon>Eukaryota</taxon>
        <taxon>Viridiplantae</taxon>
        <taxon>Chlorophyta</taxon>
        <taxon>core chlorophytes</taxon>
        <taxon>Chlorophyceae</taxon>
        <taxon>CS clade</taxon>
        <taxon>Chlamydomonadales</taxon>
        <taxon>Tetrabaenaceae</taxon>
        <taxon>Tetrabaena</taxon>
    </lineage>
</organism>
<dbReference type="GO" id="GO:0016787">
    <property type="term" value="F:hydrolase activity"/>
    <property type="evidence" value="ECO:0007669"/>
    <property type="project" value="UniProtKB-KW"/>
</dbReference>
<dbReference type="Pfam" id="PF00293">
    <property type="entry name" value="NUDIX"/>
    <property type="match status" value="1"/>
</dbReference>
<keyword evidence="1 2" id="KW-0378">Hydrolase</keyword>
<dbReference type="InterPro" id="IPR000086">
    <property type="entry name" value="NUDIX_hydrolase_dom"/>
</dbReference>
<feature type="region of interest" description="Disordered" evidence="3">
    <location>
        <begin position="25"/>
        <end position="51"/>
    </location>
</feature>
<protein>
    <recommendedName>
        <fullName evidence="4">Nudix hydrolase domain-containing protein</fullName>
    </recommendedName>
</protein>
<evidence type="ECO:0000256" key="1">
    <source>
        <dbReference type="ARBA" id="ARBA00022801"/>
    </source>
</evidence>
<dbReference type="Proteomes" id="UP000236333">
    <property type="component" value="Unassembled WGS sequence"/>
</dbReference>
<dbReference type="AlphaFoldDB" id="A0A2J8AB68"/>
<evidence type="ECO:0000256" key="2">
    <source>
        <dbReference type="RuleBase" id="RU003476"/>
    </source>
</evidence>
<reference evidence="5 6" key="1">
    <citation type="journal article" date="2017" name="Mol. Biol. Evol.">
        <title>The 4-celled Tetrabaena socialis nuclear genome reveals the essential components for genetic control of cell number at the origin of multicellularity in the volvocine lineage.</title>
        <authorList>
            <person name="Featherston J."/>
            <person name="Arakaki Y."/>
            <person name="Hanschen E.R."/>
            <person name="Ferris P.J."/>
            <person name="Michod R.E."/>
            <person name="Olson B.J.S.C."/>
            <person name="Nozaki H."/>
            <person name="Durand P.M."/>
        </authorList>
    </citation>
    <scope>NUCLEOTIDE SEQUENCE [LARGE SCALE GENOMIC DNA]</scope>
    <source>
        <strain evidence="5 6">NIES-571</strain>
    </source>
</reference>
<dbReference type="InterPro" id="IPR020476">
    <property type="entry name" value="Nudix_hydrolase"/>
</dbReference>
<dbReference type="PRINTS" id="PR00502">
    <property type="entry name" value="NUDIXFAMILY"/>
</dbReference>
<proteinExistence type="inferred from homology"/>
<sequence length="236" mass="24335">MQALRGALRGPLRRCWGATSLGSLGSRGTSSSLDASAASTSGGNGPSRAYPKEPRVGVGVVVFRAQPLQGQDPEVLLVRRAKEPDRGMWCFPGGSLELGETLAACAAREVEEEAGLRLQGAAAPEVAGTHAVAGDVVVIGGGGGLLSRPTPFAAVDVLRRDADGAIRFHYAVIEVAAVCADSSLEPVPGDDADGAQWVRISTLRGMQDLTVKCDEMAEEAARRFAAPGGDGDTARE</sequence>
<feature type="compositionally biased region" description="Low complexity" evidence="3">
    <location>
        <begin position="25"/>
        <end position="41"/>
    </location>
</feature>
<keyword evidence="6" id="KW-1185">Reference proteome</keyword>
<dbReference type="InterPro" id="IPR020084">
    <property type="entry name" value="NUDIX_hydrolase_CS"/>
</dbReference>
<comment type="caution">
    <text evidence="5">The sequence shown here is derived from an EMBL/GenBank/DDBJ whole genome shotgun (WGS) entry which is preliminary data.</text>
</comment>
<dbReference type="PROSITE" id="PS00893">
    <property type="entry name" value="NUDIX_BOX"/>
    <property type="match status" value="1"/>
</dbReference>
<dbReference type="PROSITE" id="PS51462">
    <property type="entry name" value="NUDIX"/>
    <property type="match status" value="1"/>
</dbReference>